<evidence type="ECO:0000313" key="3">
    <source>
        <dbReference type="Proteomes" id="UP000887563"/>
    </source>
</evidence>
<reference evidence="4" key="1">
    <citation type="submission" date="2022-11" db="UniProtKB">
        <authorList>
            <consortium name="WormBaseParasite"/>
        </authorList>
    </citation>
    <scope>IDENTIFICATION</scope>
</reference>
<keyword evidence="2" id="KW-0472">Membrane</keyword>
<dbReference type="GO" id="GO:0050482">
    <property type="term" value="P:arachidonate secretion"/>
    <property type="evidence" value="ECO:0007669"/>
    <property type="project" value="InterPro"/>
</dbReference>
<accession>A0A914NRZ1</accession>
<dbReference type="InterPro" id="IPR036444">
    <property type="entry name" value="PLipase_A2_dom_sf"/>
</dbReference>
<evidence type="ECO:0000313" key="4">
    <source>
        <dbReference type="WBParaSite" id="Minc3s07021g40636"/>
    </source>
</evidence>
<keyword evidence="2" id="KW-0812">Transmembrane</keyword>
<dbReference type="PANTHER" id="PTHR34228:SF5">
    <property type="entry name" value="PHOSPHOLIPASE A(2)-RELATED"/>
    <property type="match status" value="1"/>
</dbReference>
<feature type="region of interest" description="Disordered" evidence="1">
    <location>
        <begin position="200"/>
        <end position="227"/>
    </location>
</feature>
<evidence type="ECO:0000256" key="2">
    <source>
        <dbReference type="SAM" id="Phobius"/>
    </source>
</evidence>
<dbReference type="AlphaFoldDB" id="A0A914NRZ1"/>
<name>A0A914NRZ1_MELIC</name>
<dbReference type="InterPro" id="IPR053322">
    <property type="entry name" value="PLA2-like"/>
</dbReference>
<dbReference type="PANTHER" id="PTHR34228">
    <property type="entry name" value="PROTEIN CBG09474-RELATED"/>
    <property type="match status" value="1"/>
</dbReference>
<sequence length="542" mass="60229">MHNKFKNGLSPSSPHFHISNKFLRLRTTLIFLIFLTQMTNILHSAPVGNEEKGAIKSPRSEIVAYEHWHCGSDDFDKSLSHQMAREQCPKRMFEADLCCVVHDACYMDETRNRQICDEQFCHCLERTVARSQNSNGNNKTVEIKENGCSDVSSTFCHIVNIFGGVAYASSVDLVNKQKAAMEVWEKQEAEKKKKAKELIEAEKKNKSKNVGDEAKNKGDNKRSKTKMKKSAVIHKFPLKDCSDKRLVDCSVQLQSCTNNLQNKKLEEGNIEANGNSFALLLSAKLAECTNQFCKCSSTKLLTKIEQNDKECVSNLANICAQFSDDFGGILEQNFEKTKSTYLSLWSVNLNHQTNQNSVGMTVMCTLLALLVITTFLYILTKIINLIKKRCGEKSTNKHKDYLKAKIRRNTLTNALRHVGGVGGDDNDDEDFESRGGKGGPHYISLSNQKKPSTVSSPTDSVATSQQLLISCHKKTNSEALQDNKKPSKTLNKPTNLLLTSCNSTNTNLINNSSSQTQLIGEGTNNNSNANSSSTLSDISISA</sequence>
<dbReference type="GO" id="GO:0006644">
    <property type="term" value="P:phospholipid metabolic process"/>
    <property type="evidence" value="ECO:0007669"/>
    <property type="project" value="InterPro"/>
</dbReference>
<feature type="compositionally biased region" description="Polar residues" evidence="1">
    <location>
        <begin position="444"/>
        <end position="459"/>
    </location>
</feature>
<protein>
    <submittedName>
        <fullName evidence="4">Phospholipase A2 domain-containing protein</fullName>
    </submittedName>
</protein>
<dbReference type="SUPFAM" id="SSF48619">
    <property type="entry name" value="Phospholipase A2, PLA2"/>
    <property type="match status" value="1"/>
</dbReference>
<keyword evidence="2" id="KW-1133">Transmembrane helix</keyword>
<organism evidence="3 4">
    <name type="scientific">Meloidogyne incognita</name>
    <name type="common">Southern root-knot nematode worm</name>
    <name type="synonym">Oxyuris incognita</name>
    <dbReference type="NCBI Taxonomy" id="6306"/>
    <lineage>
        <taxon>Eukaryota</taxon>
        <taxon>Metazoa</taxon>
        <taxon>Ecdysozoa</taxon>
        <taxon>Nematoda</taxon>
        <taxon>Chromadorea</taxon>
        <taxon>Rhabditida</taxon>
        <taxon>Tylenchina</taxon>
        <taxon>Tylenchomorpha</taxon>
        <taxon>Tylenchoidea</taxon>
        <taxon>Meloidogynidae</taxon>
        <taxon>Meloidogyninae</taxon>
        <taxon>Meloidogyne</taxon>
        <taxon>Meloidogyne incognita group</taxon>
    </lineage>
</organism>
<feature type="region of interest" description="Disordered" evidence="1">
    <location>
        <begin position="516"/>
        <end position="542"/>
    </location>
</feature>
<keyword evidence="3" id="KW-1185">Reference proteome</keyword>
<feature type="compositionally biased region" description="Basic and acidic residues" evidence="1">
    <location>
        <begin position="200"/>
        <end position="222"/>
    </location>
</feature>
<proteinExistence type="predicted"/>
<feature type="transmembrane region" description="Helical" evidence="2">
    <location>
        <begin position="358"/>
        <end position="379"/>
    </location>
</feature>
<dbReference type="GO" id="GO:0004623">
    <property type="term" value="F:phospholipase A2 activity"/>
    <property type="evidence" value="ECO:0007669"/>
    <property type="project" value="InterPro"/>
</dbReference>
<dbReference type="WBParaSite" id="Minc3s07021g40636">
    <property type="protein sequence ID" value="Minc3s07021g40636"/>
    <property type="gene ID" value="Minc3s07021g40636"/>
</dbReference>
<feature type="region of interest" description="Disordered" evidence="1">
    <location>
        <begin position="416"/>
        <end position="459"/>
    </location>
</feature>
<dbReference type="Proteomes" id="UP000887563">
    <property type="component" value="Unplaced"/>
</dbReference>
<feature type="region of interest" description="Disordered" evidence="1">
    <location>
        <begin position="475"/>
        <end position="494"/>
    </location>
</feature>
<evidence type="ECO:0000256" key="1">
    <source>
        <dbReference type="SAM" id="MobiDB-lite"/>
    </source>
</evidence>